<reference evidence="3 4" key="2">
    <citation type="journal article" date="2021" name="J. Hered.">
        <title>Feather Gene Expression Elucidates the Developmental Basis of Plumage Iridescence in African Starlings.</title>
        <authorList>
            <person name="Rubenstein D.R."/>
            <person name="Corvelo A."/>
            <person name="MacManes M.D."/>
            <person name="Maia R."/>
            <person name="Narzisi G."/>
            <person name="Rousaki A."/>
            <person name="Vandenabeele P."/>
            <person name="Shawkey M.D."/>
            <person name="Solomon J."/>
        </authorList>
    </citation>
    <scope>NUCLEOTIDE SEQUENCE [LARGE SCALE GENOMIC DNA]</scope>
    <source>
        <strain evidence="3">SS15</strain>
    </source>
</reference>
<gene>
    <name evidence="3" type="ORF">IHE44_0003108</name>
    <name evidence="2" type="ORF">IHE44_010638</name>
</gene>
<name>A0A835NWZ6_9PASS</name>
<comment type="caution">
    <text evidence="2">The sequence shown here is derived from an EMBL/GenBank/DDBJ whole genome shotgun (WGS) entry which is preliminary data.</text>
</comment>
<evidence type="ECO:0000313" key="4">
    <source>
        <dbReference type="Proteomes" id="UP000618051"/>
    </source>
</evidence>
<reference evidence="2" key="1">
    <citation type="submission" date="2020-10" db="EMBL/GenBank/DDBJ databases">
        <title>Feather gene expression reveals the developmental basis of iridescence in African starlings.</title>
        <authorList>
            <person name="Rubenstein D.R."/>
        </authorList>
    </citation>
    <scope>NUCLEOTIDE SEQUENCE</scope>
    <source>
        <strain evidence="2">SS15</strain>
        <tissue evidence="2">Liver</tissue>
    </source>
</reference>
<dbReference type="EMBL" id="JADDUC020000014">
    <property type="protein sequence ID" value="KAI1234732.1"/>
    <property type="molecule type" value="Genomic_DNA"/>
</dbReference>
<dbReference type="Proteomes" id="UP000618051">
    <property type="component" value="Unassembled WGS sequence"/>
</dbReference>
<proteinExistence type="predicted"/>
<evidence type="ECO:0000313" key="2">
    <source>
        <dbReference type="EMBL" id="KAG0121685.1"/>
    </source>
</evidence>
<organism evidence="2">
    <name type="scientific">Lamprotornis superbus</name>
    <dbReference type="NCBI Taxonomy" id="245042"/>
    <lineage>
        <taxon>Eukaryota</taxon>
        <taxon>Metazoa</taxon>
        <taxon>Chordata</taxon>
        <taxon>Craniata</taxon>
        <taxon>Vertebrata</taxon>
        <taxon>Euteleostomi</taxon>
        <taxon>Archelosauria</taxon>
        <taxon>Archosauria</taxon>
        <taxon>Dinosauria</taxon>
        <taxon>Saurischia</taxon>
        <taxon>Theropoda</taxon>
        <taxon>Coelurosauria</taxon>
        <taxon>Aves</taxon>
        <taxon>Neognathae</taxon>
        <taxon>Neoaves</taxon>
        <taxon>Telluraves</taxon>
        <taxon>Australaves</taxon>
        <taxon>Passeriformes</taxon>
        <taxon>Sturnidae</taxon>
        <taxon>Lamprotornis</taxon>
    </lineage>
</organism>
<reference evidence="3" key="3">
    <citation type="submission" date="2022-01" db="EMBL/GenBank/DDBJ databases">
        <authorList>
            <person name="Rubenstein D.R."/>
        </authorList>
    </citation>
    <scope>NUCLEOTIDE SEQUENCE</scope>
    <source>
        <strain evidence="3">SS15</strain>
        <tissue evidence="3">Liver</tissue>
    </source>
</reference>
<keyword evidence="4" id="KW-1185">Reference proteome</keyword>
<protein>
    <submittedName>
        <fullName evidence="2">Uncharacterized protein</fullName>
    </submittedName>
</protein>
<feature type="region of interest" description="Disordered" evidence="1">
    <location>
        <begin position="1"/>
        <end position="23"/>
    </location>
</feature>
<sequence>MPAADRRGVAGPGLNGTARPDPA</sequence>
<evidence type="ECO:0000313" key="3">
    <source>
        <dbReference type="EMBL" id="KAI1234732.1"/>
    </source>
</evidence>
<dbReference type="EMBL" id="JADDUC010000046">
    <property type="protein sequence ID" value="KAG0121685.1"/>
    <property type="molecule type" value="Genomic_DNA"/>
</dbReference>
<evidence type="ECO:0000256" key="1">
    <source>
        <dbReference type="SAM" id="MobiDB-lite"/>
    </source>
</evidence>
<dbReference type="AlphaFoldDB" id="A0A835NWZ6"/>
<accession>A0A835NWZ6</accession>